<dbReference type="InterPro" id="IPR012549">
    <property type="entry name" value="EptA-like_N"/>
</dbReference>
<evidence type="ECO:0000256" key="5">
    <source>
        <dbReference type="ARBA" id="ARBA00022692"/>
    </source>
</evidence>
<dbReference type="Pfam" id="PF08019">
    <property type="entry name" value="EptA_B_N"/>
    <property type="match status" value="1"/>
</dbReference>
<evidence type="ECO:0000256" key="7">
    <source>
        <dbReference type="ARBA" id="ARBA00023136"/>
    </source>
</evidence>
<dbReference type="Gene3D" id="3.40.720.10">
    <property type="entry name" value="Alkaline Phosphatase, subunit A"/>
    <property type="match status" value="1"/>
</dbReference>
<keyword evidence="12" id="KW-1185">Reference proteome</keyword>
<dbReference type="PANTHER" id="PTHR30443:SF0">
    <property type="entry name" value="PHOSPHOETHANOLAMINE TRANSFERASE EPTA"/>
    <property type="match status" value="1"/>
</dbReference>
<evidence type="ECO:0000313" key="11">
    <source>
        <dbReference type="EMBL" id="MEO3683390.1"/>
    </source>
</evidence>
<dbReference type="InterPro" id="IPR040423">
    <property type="entry name" value="PEA_transferase"/>
</dbReference>
<keyword evidence="2" id="KW-1003">Cell membrane</keyword>
<evidence type="ECO:0000259" key="9">
    <source>
        <dbReference type="Pfam" id="PF00884"/>
    </source>
</evidence>
<dbReference type="InterPro" id="IPR017850">
    <property type="entry name" value="Alkaline_phosphatase_core_sf"/>
</dbReference>
<keyword evidence="4 11" id="KW-0808">Transferase</keyword>
<sequence>MKLLTQTLSRITPKSFSYEAMIFIIAIYFGFVLNIPLIRKIYELSTEGHVLFSLSPAILLTGCFMLIFSFFAYRFVFKPVMIVLLLTSSAAMYAMLKYNVMFDYGMIENIFETNSGEAWSYVSLPSVGYVLLLGILPSILLYRAKLTSGPSFVKAILQRVGFTLVSLAIIGVMVLFFYKDYASVGRNNKYLNKMIIPAHIFNTVKYLNNRYFTEKLTFNPIGQDAHLLANSNNKPTLMVLVVGETARAQNMAYNGYQRDTNPYTQNLGIIALQNAFSCGTATAYSLPCMFSRLTHDNYNREAADAQNNVLDVIKNAGVEVTWFDSDGGDKEVAARLTKIDIAPNDDPILCDGSSCYDQVLVNKLSAKLKQDVENQTSSGKNSLNNQMIALHTMGSHGPTYWKRYPENMQRFSPACSRSDIENCTDEEIVNVYDNTLAYTDYILAETIKVLQQYQDKYNVSLVYLSDHGESLGENGMYLHGTPYAFAPKEQTHIPWFMWLPQDYTQAKGMDRQCLVNLAQTGTFSHDNLFHSLLGLYGVATSVHDPKLDITTACKTN</sequence>
<evidence type="ECO:0000256" key="8">
    <source>
        <dbReference type="SAM" id="Phobius"/>
    </source>
</evidence>
<reference evidence="11 12" key="1">
    <citation type="submission" date="2024-05" db="EMBL/GenBank/DDBJ databases">
        <title>Genome sequencing of Marine Estuary Bacteria, Shewanella vesiculosa and S. baltica, and Pseudomonas syringae.</title>
        <authorList>
            <person name="Gurung A."/>
            <person name="Maclea K.S."/>
        </authorList>
    </citation>
    <scope>NUCLEOTIDE SEQUENCE [LARGE SCALE GENOMIC DNA]</scope>
    <source>
        <strain evidence="11 12">1A</strain>
    </source>
</reference>
<protein>
    <submittedName>
        <fullName evidence="11">Phosphoethanolamine--lipid A transferase</fullName>
    </submittedName>
</protein>
<feature type="transmembrane region" description="Helical" evidence="8">
    <location>
        <begin position="50"/>
        <end position="73"/>
    </location>
</feature>
<comment type="caution">
    <text evidence="11">The sequence shown here is derived from an EMBL/GenBank/DDBJ whole genome shotgun (WGS) entry which is preliminary data.</text>
</comment>
<organism evidence="11 12">
    <name type="scientific">Shewanella vesiculosa</name>
    <dbReference type="NCBI Taxonomy" id="518738"/>
    <lineage>
        <taxon>Bacteria</taxon>
        <taxon>Pseudomonadati</taxon>
        <taxon>Pseudomonadota</taxon>
        <taxon>Gammaproteobacteria</taxon>
        <taxon>Alteromonadales</taxon>
        <taxon>Shewanellaceae</taxon>
        <taxon>Shewanella</taxon>
    </lineage>
</organism>
<dbReference type="InterPro" id="IPR000917">
    <property type="entry name" value="Sulfatase_N"/>
</dbReference>
<dbReference type="NCBIfam" id="NF028537">
    <property type="entry name" value="P_eth_NH2_trans"/>
    <property type="match status" value="1"/>
</dbReference>
<keyword evidence="6 8" id="KW-1133">Transmembrane helix</keyword>
<evidence type="ECO:0000313" key="12">
    <source>
        <dbReference type="Proteomes" id="UP001477278"/>
    </source>
</evidence>
<dbReference type="InterPro" id="IPR058130">
    <property type="entry name" value="PEA_transf_C"/>
</dbReference>
<evidence type="ECO:0000259" key="10">
    <source>
        <dbReference type="Pfam" id="PF08019"/>
    </source>
</evidence>
<dbReference type="Proteomes" id="UP001477278">
    <property type="component" value="Unassembled WGS sequence"/>
</dbReference>
<dbReference type="PANTHER" id="PTHR30443">
    <property type="entry name" value="INNER MEMBRANE PROTEIN"/>
    <property type="match status" value="1"/>
</dbReference>
<feature type="transmembrane region" description="Helical" evidence="8">
    <location>
        <begin position="156"/>
        <end position="178"/>
    </location>
</feature>
<keyword evidence="7 8" id="KW-0472">Membrane</keyword>
<feature type="domain" description="Phosphoethanolamine transferase N-terminal" evidence="10">
    <location>
        <begin position="62"/>
        <end position="211"/>
    </location>
</feature>
<keyword evidence="5 8" id="KW-0812">Transmembrane</keyword>
<comment type="subcellular location">
    <subcellularLocation>
        <location evidence="1">Cell inner membrane</location>
        <topology evidence="1">Multi-pass membrane protein</topology>
    </subcellularLocation>
</comment>
<evidence type="ECO:0000256" key="6">
    <source>
        <dbReference type="ARBA" id="ARBA00022989"/>
    </source>
</evidence>
<evidence type="ECO:0000256" key="4">
    <source>
        <dbReference type="ARBA" id="ARBA00022679"/>
    </source>
</evidence>
<dbReference type="GO" id="GO:0016740">
    <property type="term" value="F:transferase activity"/>
    <property type="evidence" value="ECO:0007669"/>
    <property type="project" value="UniProtKB-KW"/>
</dbReference>
<accession>A0ABV0FRC9</accession>
<feature type="transmembrane region" description="Helical" evidence="8">
    <location>
        <begin position="118"/>
        <end position="144"/>
    </location>
</feature>
<dbReference type="Pfam" id="PF00884">
    <property type="entry name" value="Sulfatase"/>
    <property type="match status" value="1"/>
</dbReference>
<dbReference type="EMBL" id="JBDPZN010000005">
    <property type="protein sequence ID" value="MEO3683390.1"/>
    <property type="molecule type" value="Genomic_DNA"/>
</dbReference>
<evidence type="ECO:0000256" key="2">
    <source>
        <dbReference type="ARBA" id="ARBA00022475"/>
    </source>
</evidence>
<name>A0ABV0FRC9_9GAMM</name>
<dbReference type="CDD" id="cd16017">
    <property type="entry name" value="LptA"/>
    <property type="match status" value="1"/>
</dbReference>
<proteinExistence type="predicted"/>
<evidence type="ECO:0000256" key="1">
    <source>
        <dbReference type="ARBA" id="ARBA00004429"/>
    </source>
</evidence>
<evidence type="ECO:0000256" key="3">
    <source>
        <dbReference type="ARBA" id="ARBA00022519"/>
    </source>
</evidence>
<gene>
    <name evidence="11" type="ORF">ABHN84_13950</name>
</gene>
<feature type="transmembrane region" description="Helical" evidence="8">
    <location>
        <begin position="80"/>
        <end position="98"/>
    </location>
</feature>
<feature type="domain" description="Sulfatase N-terminal" evidence="9">
    <location>
        <begin position="238"/>
        <end position="538"/>
    </location>
</feature>
<feature type="transmembrane region" description="Helical" evidence="8">
    <location>
        <begin position="20"/>
        <end position="38"/>
    </location>
</feature>
<dbReference type="RefSeq" id="WP_347690468.1">
    <property type="nucleotide sequence ID" value="NZ_JBDPZN010000005.1"/>
</dbReference>
<keyword evidence="3" id="KW-0997">Cell inner membrane</keyword>
<dbReference type="SUPFAM" id="SSF53649">
    <property type="entry name" value="Alkaline phosphatase-like"/>
    <property type="match status" value="1"/>
</dbReference>